<accession>A0A6A6ZXA8</accession>
<evidence type="ECO:0000313" key="3">
    <source>
        <dbReference type="EMBL" id="KAF2825338.1"/>
    </source>
</evidence>
<feature type="compositionally biased region" description="Basic residues" evidence="2">
    <location>
        <begin position="235"/>
        <end position="247"/>
    </location>
</feature>
<sequence>MILKRFNQPAQSGQSSDRDSSALSASDWRKIRLLANCAVVDRDQRKISKLNQTIHQLSIRSVLAEHENVRLKEALINERQHRKRGKALPLEAEEEYHGGALFWSPRKVKEARDRQHQQGLEEEQLQQQKAEAACLREEQRQEKLKIVEARRAVRAAARLIRQEEKACEAADRASQQAACRIQQQLQQAQKTAQRGKRRRFKALTKAGLKKRVATQCGGGGEASGAAAGPPPPQSRHGRAIKLPAKYR</sequence>
<dbReference type="Proteomes" id="UP000799424">
    <property type="component" value="Unassembled WGS sequence"/>
</dbReference>
<protein>
    <submittedName>
        <fullName evidence="3">Uncharacterized protein</fullName>
    </submittedName>
</protein>
<dbReference type="OrthoDB" id="3695090at2759"/>
<evidence type="ECO:0000256" key="2">
    <source>
        <dbReference type="SAM" id="MobiDB-lite"/>
    </source>
</evidence>
<proteinExistence type="predicted"/>
<feature type="coiled-coil region" evidence="1">
    <location>
        <begin position="118"/>
        <end position="166"/>
    </location>
</feature>
<reference evidence="3" key="1">
    <citation type="journal article" date="2020" name="Stud. Mycol.">
        <title>101 Dothideomycetes genomes: a test case for predicting lifestyles and emergence of pathogens.</title>
        <authorList>
            <person name="Haridas S."/>
            <person name="Albert R."/>
            <person name="Binder M."/>
            <person name="Bloem J."/>
            <person name="Labutti K."/>
            <person name="Salamov A."/>
            <person name="Andreopoulos B."/>
            <person name="Baker S."/>
            <person name="Barry K."/>
            <person name="Bills G."/>
            <person name="Bluhm B."/>
            <person name="Cannon C."/>
            <person name="Castanera R."/>
            <person name="Culley D."/>
            <person name="Daum C."/>
            <person name="Ezra D."/>
            <person name="Gonzalez J."/>
            <person name="Henrissat B."/>
            <person name="Kuo A."/>
            <person name="Liang C."/>
            <person name="Lipzen A."/>
            <person name="Lutzoni F."/>
            <person name="Magnuson J."/>
            <person name="Mondo S."/>
            <person name="Nolan M."/>
            <person name="Ohm R."/>
            <person name="Pangilinan J."/>
            <person name="Park H.-J."/>
            <person name="Ramirez L."/>
            <person name="Alfaro M."/>
            <person name="Sun H."/>
            <person name="Tritt A."/>
            <person name="Yoshinaga Y."/>
            <person name="Zwiers L.-H."/>
            <person name="Turgeon B."/>
            <person name="Goodwin S."/>
            <person name="Spatafora J."/>
            <person name="Crous P."/>
            <person name="Grigoriev I."/>
        </authorList>
    </citation>
    <scope>NUCLEOTIDE SEQUENCE</scope>
    <source>
        <strain evidence="3">CBS 113818</strain>
    </source>
</reference>
<name>A0A6A6ZXA8_9PLEO</name>
<keyword evidence="1" id="KW-0175">Coiled coil</keyword>
<feature type="region of interest" description="Disordered" evidence="2">
    <location>
        <begin position="190"/>
        <end position="247"/>
    </location>
</feature>
<gene>
    <name evidence="3" type="ORF">CC86DRAFT_352726</name>
</gene>
<dbReference type="AlphaFoldDB" id="A0A6A6ZXA8"/>
<keyword evidence="4" id="KW-1185">Reference proteome</keyword>
<feature type="compositionally biased region" description="Basic residues" evidence="2">
    <location>
        <begin position="193"/>
        <end position="212"/>
    </location>
</feature>
<dbReference type="EMBL" id="MU006228">
    <property type="protein sequence ID" value="KAF2825338.1"/>
    <property type="molecule type" value="Genomic_DNA"/>
</dbReference>
<feature type="region of interest" description="Disordered" evidence="2">
    <location>
        <begin position="1"/>
        <end position="21"/>
    </location>
</feature>
<organism evidence="3 4">
    <name type="scientific">Ophiobolus disseminans</name>
    <dbReference type="NCBI Taxonomy" id="1469910"/>
    <lineage>
        <taxon>Eukaryota</taxon>
        <taxon>Fungi</taxon>
        <taxon>Dikarya</taxon>
        <taxon>Ascomycota</taxon>
        <taxon>Pezizomycotina</taxon>
        <taxon>Dothideomycetes</taxon>
        <taxon>Pleosporomycetidae</taxon>
        <taxon>Pleosporales</taxon>
        <taxon>Pleosporineae</taxon>
        <taxon>Phaeosphaeriaceae</taxon>
        <taxon>Ophiobolus</taxon>
    </lineage>
</organism>
<evidence type="ECO:0000256" key="1">
    <source>
        <dbReference type="SAM" id="Coils"/>
    </source>
</evidence>
<evidence type="ECO:0000313" key="4">
    <source>
        <dbReference type="Proteomes" id="UP000799424"/>
    </source>
</evidence>
<feature type="compositionally biased region" description="Low complexity" evidence="2">
    <location>
        <begin position="10"/>
        <end position="21"/>
    </location>
</feature>